<evidence type="ECO:0000313" key="2">
    <source>
        <dbReference type="EMBL" id="KAK4288671.1"/>
    </source>
</evidence>
<protein>
    <submittedName>
        <fullName evidence="2">Uncharacterized protein</fullName>
    </submittedName>
</protein>
<name>A0AAE1NG04_9EUCA</name>
<sequence length="72" mass="7689">MKSGESQWGEVGGGEVKKKKKKKSQGGECAWMDGWMDGEGQEESVSQVEKNVCRVRESQGGGSLGGRAVKEA</sequence>
<gene>
    <name evidence="2" type="ORF">Pmani_038308</name>
</gene>
<comment type="caution">
    <text evidence="2">The sequence shown here is derived from an EMBL/GenBank/DDBJ whole genome shotgun (WGS) entry which is preliminary data.</text>
</comment>
<keyword evidence="3" id="KW-1185">Reference proteome</keyword>
<evidence type="ECO:0000313" key="3">
    <source>
        <dbReference type="Proteomes" id="UP001292094"/>
    </source>
</evidence>
<organism evidence="2 3">
    <name type="scientific">Petrolisthes manimaculis</name>
    <dbReference type="NCBI Taxonomy" id="1843537"/>
    <lineage>
        <taxon>Eukaryota</taxon>
        <taxon>Metazoa</taxon>
        <taxon>Ecdysozoa</taxon>
        <taxon>Arthropoda</taxon>
        <taxon>Crustacea</taxon>
        <taxon>Multicrustacea</taxon>
        <taxon>Malacostraca</taxon>
        <taxon>Eumalacostraca</taxon>
        <taxon>Eucarida</taxon>
        <taxon>Decapoda</taxon>
        <taxon>Pleocyemata</taxon>
        <taxon>Anomura</taxon>
        <taxon>Galatheoidea</taxon>
        <taxon>Porcellanidae</taxon>
        <taxon>Petrolisthes</taxon>
    </lineage>
</organism>
<proteinExistence type="predicted"/>
<dbReference type="EMBL" id="JAWZYT010006185">
    <property type="protein sequence ID" value="KAK4288671.1"/>
    <property type="molecule type" value="Genomic_DNA"/>
</dbReference>
<feature type="region of interest" description="Disordered" evidence="1">
    <location>
        <begin position="1"/>
        <end position="43"/>
    </location>
</feature>
<dbReference type="Proteomes" id="UP001292094">
    <property type="component" value="Unassembled WGS sequence"/>
</dbReference>
<reference evidence="2" key="1">
    <citation type="submission" date="2023-11" db="EMBL/GenBank/DDBJ databases">
        <title>Genome assemblies of two species of porcelain crab, Petrolisthes cinctipes and Petrolisthes manimaculis (Anomura: Porcellanidae).</title>
        <authorList>
            <person name="Angst P."/>
        </authorList>
    </citation>
    <scope>NUCLEOTIDE SEQUENCE</scope>
    <source>
        <strain evidence="2">PB745_02</strain>
        <tissue evidence="2">Gill</tissue>
    </source>
</reference>
<dbReference type="AlphaFoldDB" id="A0AAE1NG04"/>
<accession>A0AAE1NG04</accession>
<evidence type="ECO:0000256" key="1">
    <source>
        <dbReference type="SAM" id="MobiDB-lite"/>
    </source>
</evidence>